<dbReference type="Proteomes" id="UP001174691">
    <property type="component" value="Unassembled WGS sequence"/>
</dbReference>
<evidence type="ECO:0000313" key="2">
    <source>
        <dbReference type="EMBL" id="KAJ9144390.1"/>
    </source>
</evidence>
<dbReference type="InterPro" id="IPR011333">
    <property type="entry name" value="SKP1/BTB/POZ_sf"/>
</dbReference>
<feature type="compositionally biased region" description="Acidic residues" evidence="1">
    <location>
        <begin position="71"/>
        <end position="87"/>
    </location>
</feature>
<accession>A0AA38VEJ9</accession>
<dbReference type="Gene3D" id="3.30.710.10">
    <property type="entry name" value="Potassium Channel Kv1.1, Chain A"/>
    <property type="match status" value="1"/>
</dbReference>
<evidence type="ECO:0008006" key="4">
    <source>
        <dbReference type="Google" id="ProtNLM"/>
    </source>
</evidence>
<evidence type="ECO:0000313" key="3">
    <source>
        <dbReference type="Proteomes" id="UP001174691"/>
    </source>
</evidence>
<dbReference type="AlphaFoldDB" id="A0AA38VEJ9"/>
<feature type="compositionally biased region" description="Basic and acidic residues" evidence="1">
    <location>
        <begin position="31"/>
        <end position="48"/>
    </location>
</feature>
<organism evidence="2 3">
    <name type="scientific">Coniochaeta hoffmannii</name>
    <dbReference type="NCBI Taxonomy" id="91930"/>
    <lineage>
        <taxon>Eukaryota</taxon>
        <taxon>Fungi</taxon>
        <taxon>Dikarya</taxon>
        <taxon>Ascomycota</taxon>
        <taxon>Pezizomycotina</taxon>
        <taxon>Sordariomycetes</taxon>
        <taxon>Sordariomycetidae</taxon>
        <taxon>Coniochaetales</taxon>
        <taxon>Coniochaetaceae</taxon>
        <taxon>Coniochaeta</taxon>
    </lineage>
</organism>
<dbReference type="EMBL" id="JANBVN010000100">
    <property type="protein sequence ID" value="KAJ9144390.1"/>
    <property type="molecule type" value="Genomic_DNA"/>
</dbReference>
<reference evidence="2" key="1">
    <citation type="submission" date="2022-07" db="EMBL/GenBank/DDBJ databases">
        <title>Fungi with potential for degradation of polypropylene.</title>
        <authorList>
            <person name="Gostincar C."/>
        </authorList>
    </citation>
    <scope>NUCLEOTIDE SEQUENCE</scope>
    <source>
        <strain evidence="2">EXF-13287</strain>
    </source>
</reference>
<protein>
    <recommendedName>
        <fullName evidence="4">BTB domain-containing protein</fullName>
    </recommendedName>
</protein>
<feature type="compositionally biased region" description="Basic and acidic residues" evidence="1">
    <location>
        <begin position="1"/>
        <end position="16"/>
    </location>
</feature>
<comment type="caution">
    <text evidence="2">The sequence shown here is derived from an EMBL/GenBank/DDBJ whole genome shotgun (WGS) entry which is preliminary data.</text>
</comment>
<gene>
    <name evidence="2" type="ORF">NKR19_g6496</name>
</gene>
<sequence>MDDATDHQDVGLRDAELLNGESPDNGPSVGHPDEEIAEHEHEHEHPGDEPAGDNSSDDGAAEEAAWNNGPPDDEESNNGDSGDDGSDDASATSDNTVTNERGQPLVFDQDGDLRLVIGEGADQVSCIVCSKSMARASRVFKSMLFGGFAESKPQAKNAKWVVHLPEDDIGAMTVFLHLIHGQTHKVPGELARSDMRGLSDQEWKAAHTAQMHRLYHIAVVADKYHLTHVLKPWAQKWIEDFYDDDEVWNAKLTFIAWVLGDEWLVKKQLDLLMLTARFEGPELAMVGLEQEHGEVNLLDTNGIAAQVLGTLSLAGTLLTSILD</sequence>
<evidence type="ECO:0000256" key="1">
    <source>
        <dbReference type="SAM" id="MobiDB-lite"/>
    </source>
</evidence>
<name>A0AA38VEJ9_9PEZI</name>
<feature type="region of interest" description="Disordered" evidence="1">
    <location>
        <begin position="1"/>
        <end position="105"/>
    </location>
</feature>
<keyword evidence="3" id="KW-1185">Reference proteome</keyword>
<proteinExistence type="predicted"/>